<dbReference type="eggNOG" id="COG0526">
    <property type="taxonomic scope" value="Bacteria"/>
</dbReference>
<sequence length="372" mass="43238">MTNKLMMLIALFFSIGIMAQDKLHITGKITGIPNEAKLTLENNFKKVVFQLKDGVLDVEMELTVVPTLVFMMVEHEGKQKYTTFFVGNEAIVLNGSIEDFPNNIKAENSKYDELRYQEHLLTKELNDKIEILSAEARTMIEEGAIRDSVYKMYMNNVEPLGKITKIIREIEQKSADFIKDNINTDYGRYSLRYCLSQFTPEEIREIAPLIDPKYKNTEEVRFVYSIADSNTLEEGDKYYDFIAKDINQKQVRFSDYFKGKYVLLDFSTLHCGYCQEAAPKTAQIAEELKDQLTYVTYYVDHDIEGLHDYYKLKKDRGNLIWNNGGRLEPNLGMYRQNGTPHYMLFDTKGKLVKDFLGMQGEDFEEQLRALMK</sequence>
<dbReference type="EMBL" id="CP013690">
    <property type="protein sequence ID" value="ALU25895.1"/>
    <property type="molecule type" value="Genomic_DNA"/>
</dbReference>
<evidence type="ECO:0000313" key="2">
    <source>
        <dbReference type="Proteomes" id="UP000069030"/>
    </source>
</evidence>
<dbReference type="PANTHER" id="PTHR42852">
    <property type="entry name" value="THIOL:DISULFIDE INTERCHANGE PROTEIN DSBE"/>
    <property type="match status" value="1"/>
</dbReference>
<proteinExistence type="predicted"/>
<gene>
    <name evidence="1" type="ORF">AS202_06955</name>
</gene>
<dbReference type="InterPro" id="IPR050553">
    <property type="entry name" value="Thioredoxin_ResA/DsbE_sf"/>
</dbReference>
<dbReference type="GO" id="GO:0016491">
    <property type="term" value="F:oxidoreductase activity"/>
    <property type="evidence" value="ECO:0007669"/>
    <property type="project" value="InterPro"/>
</dbReference>
<evidence type="ECO:0000313" key="1">
    <source>
        <dbReference type="EMBL" id="ALU25895.1"/>
    </source>
</evidence>
<dbReference type="Proteomes" id="UP000069030">
    <property type="component" value="Chromosome"/>
</dbReference>
<dbReference type="InterPro" id="IPR000866">
    <property type="entry name" value="AhpC/TSA"/>
</dbReference>
<dbReference type="PANTHER" id="PTHR42852:SF13">
    <property type="entry name" value="PROTEIN DIPZ"/>
    <property type="match status" value="1"/>
</dbReference>
<dbReference type="InterPro" id="IPR013766">
    <property type="entry name" value="Thioredoxin_domain"/>
</dbReference>
<dbReference type="SUPFAM" id="SSF52833">
    <property type="entry name" value="Thioredoxin-like"/>
    <property type="match status" value="1"/>
</dbReference>
<accession>A0A0U3GUF5</accession>
<protein>
    <submittedName>
        <fullName evidence="1">Alkyl hydroperoxide reductase</fullName>
    </submittedName>
</protein>
<dbReference type="RefSeq" id="WP_006257614.1">
    <property type="nucleotide sequence ID" value="NZ_BCMQ01000001.1"/>
</dbReference>
<dbReference type="Gene3D" id="3.40.30.10">
    <property type="entry name" value="Glutaredoxin"/>
    <property type="match status" value="1"/>
</dbReference>
<dbReference type="AlphaFoldDB" id="A0A0U3GUF5"/>
<dbReference type="KEGG" id="mod:AS202_06955"/>
<dbReference type="InterPro" id="IPR036249">
    <property type="entry name" value="Thioredoxin-like_sf"/>
</dbReference>
<dbReference type="Pfam" id="PF00578">
    <property type="entry name" value="AhpC-TSA"/>
    <property type="match status" value="1"/>
</dbReference>
<name>A0A0U3GUF5_9FLAO</name>
<reference evidence="1 2" key="1">
    <citation type="journal article" date="2016" name="J. Zhejiang Univ. Sci. B">
        <title>Antibiotic resistance mechanisms of Myroides sp.</title>
        <authorList>
            <person name="Hu S."/>
            <person name="Yuan S."/>
            <person name="Qu H."/>
            <person name="Jiang T."/>
            <person name="Zhou Y."/>
            <person name="Wang M."/>
            <person name="Ming D."/>
        </authorList>
    </citation>
    <scope>NUCLEOTIDE SEQUENCE [LARGE SCALE GENOMIC DNA]</scope>
    <source>
        <strain evidence="1 2">PR63039</strain>
    </source>
</reference>
<dbReference type="GO" id="GO:0016209">
    <property type="term" value="F:antioxidant activity"/>
    <property type="evidence" value="ECO:0007669"/>
    <property type="project" value="InterPro"/>
</dbReference>
<dbReference type="PROSITE" id="PS51352">
    <property type="entry name" value="THIOREDOXIN_2"/>
    <property type="match status" value="1"/>
</dbReference>
<organism evidence="1 2">
    <name type="scientific">Myroides odoratimimus</name>
    <dbReference type="NCBI Taxonomy" id="76832"/>
    <lineage>
        <taxon>Bacteria</taxon>
        <taxon>Pseudomonadati</taxon>
        <taxon>Bacteroidota</taxon>
        <taxon>Flavobacteriia</taxon>
        <taxon>Flavobacteriales</taxon>
        <taxon>Flavobacteriaceae</taxon>
        <taxon>Myroides</taxon>
    </lineage>
</organism>
<dbReference type="GeneID" id="66974529"/>